<dbReference type="PANTHER" id="PTHR35586:SF2">
    <property type="entry name" value="SLL1542 PROTEIN"/>
    <property type="match status" value="1"/>
</dbReference>
<dbReference type="EMBL" id="SRRZ01000126">
    <property type="protein sequence ID" value="NQE37382.1"/>
    <property type="molecule type" value="Genomic_DNA"/>
</dbReference>
<dbReference type="NCBIfam" id="TIGR01784">
    <property type="entry name" value="T_den_put_tspse"/>
    <property type="match status" value="1"/>
</dbReference>
<evidence type="ECO:0000313" key="1">
    <source>
        <dbReference type="EMBL" id="NQE37382.1"/>
    </source>
</evidence>
<dbReference type="InterPro" id="IPR010106">
    <property type="entry name" value="RpnA"/>
</dbReference>
<dbReference type="Pfam" id="PF11103">
    <property type="entry name" value="DUF2887"/>
    <property type="match status" value="1"/>
</dbReference>
<evidence type="ECO:0008006" key="3">
    <source>
        <dbReference type="Google" id="ProtNLM"/>
    </source>
</evidence>
<dbReference type="Proteomes" id="UP000702425">
    <property type="component" value="Unassembled WGS sequence"/>
</dbReference>
<dbReference type="PANTHER" id="PTHR35586">
    <property type="entry name" value="SLL1691 PROTEIN"/>
    <property type="match status" value="1"/>
</dbReference>
<dbReference type="RefSeq" id="WP_172191374.1">
    <property type="nucleotide sequence ID" value="NZ_CAWPPK010000031.1"/>
</dbReference>
<comment type="caution">
    <text evidence="1">The sequence shown here is derived from an EMBL/GenBank/DDBJ whole genome shotgun (WGS) entry which is preliminary data.</text>
</comment>
<proteinExistence type="predicted"/>
<protein>
    <recommendedName>
        <fullName evidence="3">Flagellar assembly protein H</fullName>
    </recommendedName>
</protein>
<name>A0ABX2D618_9CYAN</name>
<organism evidence="1 2">
    <name type="scientific">Microcoleus asticus IPMA8</name>
    <dbReference type="NCBI Taxonomy" id="2563858"/>
    <lineage>
        <taxon>Bacteria</taxon>
        <taxon>Bacillati</taxon>
        <taxon>Cyanobacteriota</taxon>
        <taxon>Cyanophyceae</taxon>
        <taxon>Oscillatoriophycideae</taxon>
        <taxon>Oscillatoriales</taxon>
        <taxon>Microcoleaceae</taxon>
        <taxon>Microcoleus</taxon>
        <taxon>Microcoleus asticus</taxon>
    </lineage>
</organism>
<accession>A0ABX2D618</accession>
<evidence type="ECO:0000313" key="2">
    <source>
        <dbReference type="Proteomes" id="UP000702425"/>
    </source>
</evidence>
<keyword evidence="2" id="KW-1185">Reference proteome</keyword>
<dbReference type="InterPro" id="IPR022573">
    <property type="entry name" value="DUF2887"/>
</dbReference>
<sequence>MKTDTIFYSLFQEFPRFFFELINRSPDEAAAYEFTSREIKQLAFRIDGLFLPKTEEPEKPFYLAEVQFQPDADLYYRIFGELFLYLRQYKPLNPWRVVVIYPNRRIEHEQMLQFQELLTSQRVQRIYLDELPEAADRSLGVKVVKLVIEPAETAAEKARQSIAMARQQLSDSTVLRDLINLIETIIVYKLPQKSREEIAAMLNLSELRQTRFYQEVKQEGLEEGLEQGERQAKLEAIRRTIGLGINLETIAQLLDLSLEFVRQTINKIQRESMSLPEQKIDSFIELLTQQRSLFGTEQLTELAQLIEPLSDEIDVLSEAISSWAENYPSIQEAQAKLLEPLPPIAKASEKAAVTRENSESQLGDRLNKQALKNAILL</sequence>
<reference evidence="1 2" key="1">
    <citation type="journal article" date="2020" name="Sci. Rep.">
        <title>A novel cyanobacterial geosmin producer, revising GeoA distribution and dispersion patterns in Bacteria.</title>
        <authorList>
            <person name="Churro C."/>
            <person name="Semedo-Aguiar A.P."/>
            <person name="Silva A.D."/>
            <person name="Pereira-Leal J.B."/>
            <person name="Leite R.B."/>
        </authorList>
    </citation>
    <scope>NUCLEOTIDE SEQUENCE [LARGE SCALE GENOMIC DNA]</scope>
    <source>
        <strain evidence="1 2">IPMA8</strain>
    </source>
</reference>
<gene>
    <name evidence="1" type="ORF">E5S67_05153</name>
</gene>